<gene>
    <name evidence="2" type="ORF">A2Z11_00230</name>
</gene>
<evidence type="ECO:0000313" key="2">
    <source>
        <dbReference type="EMBL" id="OGY26549.1"/>
    </source>
</evidence>
<feature type="transmembrane region" description="Helical" evidence="1">
    <location>
        <begin position="52"/>
        <end position="73"/>
    </location>
</feature>
<feature type="transmembrane region" description="Helical" evidence="1">
    <location>
        <begin position="27"/>
        <end position="45"/>
    </location>
</feature>
<proteinExistence type="predicted"/>
<reference evidence="2 3" key="1">
    <citation type="journal article" date="2016" name="Nat. Commun.">
        <title>Thousands of microbial genomes shed light on interconnected biogeochemical processes in an aquifer system.</title>
        <authorList>
            <person name="Anantharaman K."/>
            <person name="Brown C.T."/>
            <person name="Hug L.A."/>
            <person name="Sharon I."/>
            <person name="Castelle C.J."/>
            <person name="Probst A.J."/>
            <person name="Thomas B.C."/>
            <person name="Singh A."/>
            <person name="Wilkins M.J."/>
            <person name="Karaoz U."/>
            <person name="Brodie E.L."/>
            <person name="Williams K.H."/>
            <person name="Hubbard S.S."/>
            <person name="Banfield J.F."/>
        </authorList>
    </citation>
    <scope>NUCLEOTIDE SEQUENCE [LARGE SCALE GENOMIC DNA]</scope>
</reference>
<dbReference type="AlphaFoldDB" id="A0A1G1WFR1"/>
<name>A0A1G1WFR1_9BACT</name>
<comment type="caution">
    <text evidence="2">The sequence shown here is derived from an EMBL/GenBank/DDBJ whole genome shotgun (WGS) entry which is preliminary data.</text>
</comment>
<keyword evidence="1" id="KW-0812">Transmembrane</keyword>
<accession>A0A1G1WFR1</accession>
<dbReference type="STRING" id="1802596.A2Z11_00230"/>
<dbReference type="Proteomes" id="UP000176389">
    <property type="component" value="Unassembled WGS sequence"/>
</dbReference>
<evidence type="ECO:0000313" key="3">
    <source>
        <dbReference type="Proteomes" id="UP000176389"/>
    </source>
</evidence>
<evidence type="ECO:0000256" key="1">
    <source>
        <dbReference type="SAM" id="Phobius"/>
    </source>
</evidence>
<sequence>MSKLASFVFFLLSVVIFLTSLLTGEIAPFVIGLSVISMVTAILFYKENVKMSLILALILFSGFILFVFAWAMAWKGG</sequence>
<organism evidence="2 3">
    <name type="scientific">Candidatus Woykebacteria bacterium RBG_16_43_9</name>
    <dbReference type="NCBI Taxonomy" id="1802596"/>
    <lineage>
        <taxon>Bacteria</taxon>
        <taxon>Candidatus Woykeibacteriota</taxon>
    </lineage>
</organism>
<protein>
    <submittedName>
        <fullName evidence="2">Uncharacterized protein</fullName>
    </submittedName>
</protein>
<dbReference type="EMBL" id="MHCS01000019">
    <property type="protein sequence ID" value="OGY26549.1"/>
    <property type="molecule type" value="Genomic_DNA"/>
</dbReference>
<keyword evidence="1" id="KW-1133">Transmembrane helix</keyword>
<keyword evidence="1" id="KW-0472">Membrane</keyword>